<accession>A0A0N4TPE2</accession>
<protein>
    <submittedName>
        <fullName evidence="3">CBS domain-containing protein</fullName>
    </submittedName>
</protein>
<evidence type="ECO:0000313" key="1">
    <source>
        <dbReference type="EMBL" id="VDN91559.1"/>
    </source>
</evidence>
<dbReference type="AlphaFoldDB" id="A0A0N4TPE2"/>
<gene>
    <name evidence="1" type="ORF">BPAG_LOCUS10373</name>
</gene>
<evidence type="ECO:0000313" key="3">
    <source>
        <dbReference type="WBParaSite" id="BPAG_0001041101-mRNA-1"/>
    </source>
</evidence>
<keyword evidence="2" id="KW-1185">Reference proteome</keyword>
<dbReference type="WBParaSite" id="BPAG_0001041101-mRNA-1">
    <property type="protein sequence ID" value="BPAG_0001041101-mRNA-1"/>
    <property type="gene ID" value="BPAG_0001041101"/>
</dbReference>
<dbReference type="EMBL" id="UZAD01013185">
    <property type="protein sequence ID" value="VDN91559.1"/>
    <property type="molecule type" value="Genomic_DNA"/>
</dbReference>
<reference evidence="1 2" key="2">
    <citation type="submission" date="2018-11" db="EMBL/GenBank/DDBJ databases">
        <authorList>
            <consortium name="Pathogen Informatics"/>
        </authorList>
    </citation>
    <scope>NUCLEOTIDE SEQUENCE [LARGE SCALE GENOMIC DNA]</scope>
</reference>
<evidence type="ECO:0000313" key="2">
    <source>
        <dbReference type="Proteomes" id="UP000278627"/>
    </source>
</evidence>
<name>A0A0N4TPE2_BRUPA</name>
<organism evidence="3">
    <name type="scientific">Brugia pahangi</name>
    <name type="common">Filarial nematode worm</name>
    <dbReference type="NCBI Taxonomy" id="6280"/>
    <lineage>
        <taxon>Eukaryota</taxon>
        <taxon>Metazoa</taxon>
        <taxon>Ecdysozoa</taxon>
        <taxon>Nematoda</taxon>
        <taxon>Chromadorea</taxon>
        <taxon>Rhabditida</taxon>
        <taxon>Spirurina</taxon>
        <taxon>Spiruromorpha</taxon>
        <taxon>Filarioidea</taxon>
        <taxon>Onchocercidae</taxon>
        <taxon>Brugia</taxon>
    </lineage>
</organism>
<dbReference type="Proteomes" id="UP000278627">
    <property type="component" value="Unassembled WGS sequence"/>
</dbReference>
<proteinExistence type="predicted"/>
<reference evidence="3" key="1">
    <citation type="submission" date="2017-02" db="UniProtKB">
        <authorList>
            <consortium name="WormBaseParasite"/>
        </authorList>
    </citation>
    <scope>IDENTIFICATION</scope>
</reference>
<sequence length="82" mass="8907">MLVAVKYANYKVVLWMDDGSVVGVAASINLIQSKDLIEFDRFSGYQQELMPPVNATDKGLPGKTTSSSLEAIRSKSFLAGHT</sequence>